<dbReference type="Pfam" id="PF06725">
    <property type="entry name" value="3D"/>
    <property type="match status" value="1"/>
</dbReference>
<reference evidence="5 6" key="1">
    <citation type="submission" date="2018-05" db="EMBL/GenBank/DDBJ databases">
        <title>Freshwater and sediment microbial communities from various areas in North America, analyzing microbe dynamics in response to fracking.</title>
        <authorList>
            <person name="Lamendella R."/>
        </authorList>
    </citation>
    <scope>NUCLEOTIDE SEQUENCE [LARGE SCALE GENOMIC DNA]</scope>
    <source>
        <strain evidence="5 6">15_TX</strain>
    </source>
</reference>
<dbReference type="EMBL" id="QGTW01000012">
    <property type="protein sequence ID" value="PWW25895.1"/>
    <property type="molecule type" value="Genomic_DNA"/>
</dbReference>
<organism evidence="5 6">
    <name type="scientific">Cytobacillus oceanisediminis</name>
    <dbReference type="NCBI Taxonomy" id="665099"/>
    <lineage>
        <taxon>Bacteria</taxon>
        <taxon>Bacillati</taxon>
        <taxon>Bacillota</taxon>
        <taxon>Bacilli</taxon>
        <taxon>Bacillales</taxon>
        <taxon>Bacillaceae</taxon>
        <taxon>Cytobacillus</taxon>
    </lineage>
</organism>
<dbReference type="OrthoDB" id="9798935at2"/>
<feature type="signal peptide" evidence="3">
    <location>
        <begin position="1"/>
        <end position="20"/>
    </location>
</feature>
<dbReference type="PROSITE" id="PS51782">
    <property type="entry name" value="LYSM"/>
    <property type="match status" value="2"/>
</dbReference>
<feature type="compositionally biased region" description="Basic and acidic residues" evidence="2">
    <location>
        <begin position="138"/>
        <end position="147"/>
    </location>
</feature>
<dbReference type="Gene3D" id="2.40.40.10">
    <property type="entry name" value="RlpA-like domain"/>
    <property type="match status" value="1"/>
</dbReference>
<evidence type="ECO:0000256" key="2">
    <source>
        <dbReference type="SAM" id="MobiDB-lite"/>
    </source>
</evidence>
<sequence length="316" mass="33754">MKKSILSFVAAAAITGTAGANVQAEEVLVKKGDTLWGFSQQYNTPVDMIKEWNGLSSHIIHPEDILEVYPEKKYIVSKGDTLWDIAREHNVTVDAIKEWNNIKSDLIFPDEEFTLYPNAKAVKAVSVTPAKASAPKVSNDKADESKPAKPAAEQKQPAEKPVPAQPVEKTKPAAESVKPVSESKPAAETTKPVAESKPAAETAKPSVTEKPAEAAKEETAQQVLTMEATAYTANCEGCSGITATGINLKENPNQKVISVDPNVIPLGTKVHVEGYGEAIAGDTGGAIKGNKIDIFIPSKEDAINFGRQTVKVTILD</sequence>
<dbReference type="InterPro" id="IPR036908">
    <property type="entry name" value="RlpA-like_sf"/>
</dbReference>
<evidence type="ECO:0000313" key="5">
    <source>
        <dbReference type="EMBL" id="PWW25895.1"/>
    </source>
</evidence>
<feature type="domain" description="LysM" evidence="4">
    <location>
        <begin position="25"/>
        <end position="68"/>
    </location>
</feature>
<dbReference type="SMART" id="SM00257">
    <property type="entry name" value="LysM"/>
    <property type="match status" value="2"/>
</dbReference>
<dbReference type="InterPro" id="IPR018392">
    <property type="entry name" value="LysM"/>
</dbReference>
<dbReference type="GO" id="GO:0019867">
    <property type="term" value="C:outer membrane"/>
    <property type="evidence" value="ECO:0007669"/>
    <property type="project" value="InterPro"/>
</dbReference>
<proteinExistence type="predicted"/>
<evidence type="ECO:0000256" key="3">
    <source>
        <dbReference type="SAM" id="SignalP"/>
    </source>
</evidence>
<name>A0A2V2ZNP1_9BACI</name>
<feature type="compositionally biased region" description="Basic and acidic residues" evidence="2">
    <location>
        <begin position="210"/>
        <end position="219"/>
    </location>
</feature>
<evidence type="ECO:0000256" key="1">
    <source>
        <dbReference type="ARBA" id="ARBA00022729"/>
    </source>
</evidence>
<evidence type="ECO:0000259" key="4">
    <source>
        <dbReference type="PROSITE" id="PS51782"/>
    </source>
</evidence>
<dbReference type="GO" id="GO:0009254">
    <property type="term" value="P:peptidoglycan turnover"/>
    <property type="evidence" value="ECO:0007669"/>
    <property type="project" value="InterPro"/>
</dbReference>
<dbReference type="Pfam" id="PF01476">
    <property type="entry name" value="LysM"/>
    <property type="match status" value="2"/>
</dbReference>
<dbReference type="CDD" id="cd00118">
    <property type="entry name" value="LysM"/>
    <property type="match status" value="2"/>
</dbReference>
<dbReference type="Proteomes" id="UP000247150">
    <property type="component" value="Unassembled WGS sequence"/>
</dbReference>
<feature type="domain" description="LysM" evidence="4">
    <location>
        <begin position="72"/>
        <end position="115"/>
    </location>
</feature>
<dbReference type="AlphaFoldDB" id="A0A2V2ZNP1"/>
<feature type="chain" id="PRO_5038794759" evidence="3">
    <location>
        <begin position="21"/>
        <end position="316"/>
    </location>
</feature>
<dbReference type="SUPFAM" id="SSF54106">
    <property type="entry name" value="LysM domain"/>
    <property type="match status" value="2"/>
</dbReference>
<protein>
    <submittedName>
        <fullName evidence="5">3D (Asp-Asp-Asp) domain-containing protein</fullName>
    </submittedName>
</protein>
<dbReference type="RefSeq" id="WP_110066583.1">
    <property type="nucleotide sequence ID" value="NZ_QGTW01000012.1"/>
</dbReference>
<keyword evidence="1 3" id="KW-0732">Signal</keyword>
<comment type="caution">
    <text evidence="5">The sequence shown here is derived from an EMBL/GenBank/DDBJ whole genome shotgun (WGS) entry which is preliminary data.</text>
</comment>
<dbReference type="GO" id="GO:0004553">
    <property type="term" value="F:hydrolase activity, hydrolyzing O-glycosyl compounds"/>
    <property type="evidence" value="ECO:0007669"/>
    <property type="project" value="InterPro"/>
</dbReference>
<accession>A0A2V2ZNP1</accession>
<evidence type="ECO:0000313" key="6">
    <source>
        <dbReference type="Proteomes" id="UP000247150"/>
    </source>
</evidence>
<feature type="region of interest" description="Disordered" evidence="2">
    <location>
        <begin position="127"/>
        <end position="220"/>
    </location>
</feature>
<dbReference type="SUPFAM" id="SSF50685">
    <property type="entry name" value="Barwin-like endoglucanases"/>
    <property type="match status" value="1"/>
</dbReference>
<dbReference type="CDD" id="cd22786">
    <property type="entry name" value="DPBB_YuiC-like"/>
    <property type="match status" value="1"/>
</dbReference>
<dbReference type="PANTHER" id="PTHR39160:SF6">
    <property type="entry name" value="CELL WALL-BINDING PROTEIN YOCH"/>
    <property type="match status" value="1"/>
</dbReference>
<dbReference type="InterPro" id="IPR010611">
    <property type="entry name" value="3D_dom"/>
</dbReference>
<gene>
    <name evidence="5" type="ORF">DFO73_112188</name>
</gene>
<dbReference type="InterPro" id="IPR051933">
    <property type="entry name" value="Resuscitation_pf_RpfB"/>
</dbReference>
<dbReference type="PANTHER" id="PTHR39160">
    <property type="entry name" value="CELL WALL-BINDING PROTEIN YOCH"/>
    <property type="match status" value="1"/>
</dbReference>
<dbReference type="Gene3D" id="3.10.350.10">
    <property type="entry name" value="LysM domain"/>
    <property type="match status" value="2"/>
</dbReference>
<dbReference type="InterPro" id="IPR036779">
    <property type="entry name" value="LysM_dom_sf"/>
</dbReference>
<feature type="compositionally biased region" description="Low complexity" evidence="2">
    <location>
        <begin position="148"/>
        <end position="161"/>
    </location>
</feature>